<proteinExistence type="predicted"/>
<dbReference type="InterPro" id="IPR011075">
    <property type="entry name" value="TetR_C"/>
</dbReference>
<dbReference type="EMBL" id="JACBZR010000001">
    <property type="protein sequence ID" value="NYI75736.1"/>
    <property type="molecule type" value="Genomic_DNA"/>
</dbReference>
<accession>A0A7Z0DI61</accession>
<evidence type="ECO:0000256" key="1">
    <source>
        <dbReference type="ARBA" id="ARBA00023015"/>
    </source>
</evidence>
<evidence type="ECO:0000256" key="4">
    <source>
        <dbReference type="PROSITE-ProRule" id="PRU00335"/>
    </source>
</evidence>
<keyword evidence="7" id="KW-1185">Reference proteome</keyword>
<dbReference type="Gene3D" id="1.10.357.10">
    <property type="entry name" value="Tetracycline Repressor, domain 2"/>
    <property type="match status" value="1"/>
</dbReference>
<dbReference type="Pfam" id="PF00440">
    <property type="entry name" value="TetR_N"/>
    <property type="match status" value="1"/>
</dbReference>
<dbReference type="Pfam" id="PF16925">
    <property type="entry name" value="TetR_C_13"/>
    <property type="match status" value="1"/>
</dbReference>
<evidence type="ECO:0000313" key="7">
    <source>
        <dbReference type="Proteomes" id="UP000564496"/>
    </source>
</evidence>
<keyword evidence="2 4" id="KW-0238">DNA-binding</keyword>
<protein>
    <submittedName>
        <fullName evidence="6">AcrR family transcriptional regulator</fullName>
    </submittedName>
</protein>
<dbReference type="PROSITE" id="PS50977">
    <property type="entry name" value="HTH_TETR_2"/>
    <property type="match status" value="1"/>
</dbReference>
<sequence>MRKPSRGRPRSFDEDAVLDAVMRAFWEHGYEGTSVATLEAATGLKAPSLYGAFGSKEVLYQTALERYASEHGNVLRPDGPAREAISEFLYEAADQFSESGLPPGCMVSTAALALGASQRGVADRPARMRSETLGGIEQRLRTAVTEGELPDETDVGALARLFGAVIQGMSVQAIDGATRQELRGLAAVAMDAWPPRGGAGR</sequence>
<dbReference type="InterPro" id="IPR036271">
    <property type="entry name" value="Tet_transcr_reg_TetR-rel_C_sf"/>
</dbReference>
<feature type="domain" description="HTH tetR-type" evidence="5">
    <location>
        <begin position="11"/>
        <end position="71"/>
    </location>
</feature>
<dbReference type="SUPFAM" id="SSF46689">
    <property type="entry name" value="Homeodomain-like"/>
    <property type="match status" value="1"/>
</dbReference>
<keyword evidence="1" id="KW-0805">Transcription regulation</keyword>
<dbReference type="Gene3D" id="1.10.10.60">
    <property type="entry name" value="Homeodomain-like"/>
    <property type="match status" value="1"/>
</dbReference>
<feature type="DNA-binding region" description="H-T-H motif" evidence="4">
    <location>
        <begin position="34"/>
        <end position="53"/>
    </location>
</feature>
<dbReference type="AlphaFoldDB" id="A0A7Z0DI61"/>
<comment type="caution">
    <text evidence="6">The sequence shown here is derived from an EMBL/GenBank/DDBJ whole genome shotgun (WGS) entry which is preliminary data.</text>
</comment>
<dbReference type="PANTHER" id="PTHR47506:SF1">
    <property type="entry name" value="HTH-TYPE TRANSCRIPTIONAL REGULATOR YJDC"/>
    <property type="match status" value="1"/>
</dbReference>
<dbReference type="SUPFAM" id="SSF48498">
    <property type="entry name" value="Tetracyclin repressor-like, C-terminal domain"/>
    <property type="match status" value="1"/>
</dbReference>
<evidence type="ECO:0000259" key="5">
    <source>
        <dbReference type="PROSITE" id="PS50977"/>
    </source>
</evidence>
<organism evidence="6 7">
    <name type="scientific">Nocardioides panzhihuensis</name>
    <dbReference type="NCBI Taxonomy" id="860243"/>
    <lineage>
        <taxon>Bacteria</taxon>
        <taxon>Bacillati</taxon>
        <taxon>Actinomycetota</taxon>
        <taxon>Actinomycetes</taxon>
        <taxon>Propionibacteriales</taxon>
        <taxon>Nocardioidaceae</taxon>
        <taxon>Nocardioides</taxon>
    </lineage>
</organism>
<dbReference type="Proteomes" id="UP000564496">
    <property type="component" value="Unassembled WGS sequence"/>
</dbReference>
<evidence type="ECO:0000256" key="3">
    <source>
        <dbReference type="ARBA" id="ARBA00023163"/>
    </source>
</evidence>
<reference evidence="6 7" key="1">
    <citation type="submission" date="2020-07" db="EMBL/GenBank/DDBJ databases">
        <title>Sequencing the genomes of 1000 actinobacteria strains.</title>
        <authorList>
            <person name="Klenk H.-P."/>
        </authorList>
    </citation>
    <scope>NUCLEOTIDE SEQUENCE [LARGE SCALE GENOMIC DNA]</scope>
    <source>
        <strain evidence="6 7">DSM 26487</strain>
    </source>
</reference>
<dbReference type="GO" id="GO:0003677">
    <property type="term" value="F:DNA binding"/>
    <property type="evidence" value="ECO:0007669"/>
    <property type="project" value="UniProtKB-UniRule"/>
</dbReference>
<gene>
    <name evidence="6" type="ORF">BJ988_000384</name>
</gene>
<dbReference type="PANTHER" id="PTHR47506">
    <property type="entry name" value="TRANSCRIPTIONAL REGULATORY PROTEIN"/>
    <property type="match status" value="1"/>
</dbReference>
<dbReference type="InterPro" id="IPR009057">
    <property type="entry name" value="Homeodomain-like_sf"/>
</dbReference>
<dbReference type="InterPro" id="IPR001647">
    <property type="entry name" value="HTH_TetR"/>
</dbReference>
<name>A0A7Z0DI61_9ACTN</name>
<keyword evidence="3" id="KW-0804">Transcription</keyword>
<dbReference type="RefSeq" id="WP_218860511.1">
    <property type="nucleotide sequence ID" value="NZ_JACBZR010000001.1"/>
</dbReference>
<evidence type="ECO:0000313" key="6">
    <source>
        <dbReference type="EMBL" id="NYI75736.1"/>
    </source>
</evidence>
<evidence type="ECO:0000256" key="2">
    <source>
        <dbReference type="ARBA" id="ARBA00023125"/>
    </source>
</evidence>